<organism evidence="2 3">
    <name type="scientific">Chryseobacterium arachidis</name>
    <dbReference type="NCBI Taxonomy" id="1416778"/>
    <lineage>
        <taxon>Bacteria</taxon>
        <taxon>Pseudomonadati</taxon>
        <taxon>Bacteroidota</taxon>
        <taxon>Flavobacteriia</taxon>
        <taxon>Flavobacteriales</taxon>
        <taxon>Weeksellaceae</taxon>
        <taxon>Chryseobacterium group</taxon>
        <taxon>Chryseobacterium</taxon>
    </lineage>
</organism>
<dbReference type="EMBL" id="FQUT01000012">
    <property type="protein sequence ID" value="SHG25134.1"/>
    <property type="molecule type" value="Genomic_DNA"/>
</dbReference>
<dbReference type="RefSeq" id="WP_143152383.1">
    <property type="nucleotide sequence ID" value="NZ_FQUT01000012.1"/>
</dbReference>
<proteinExistence type="predicted"/>
<evidence type="ECO:0000256" key="1">
    <source>
        <dbReference type="SAM" id="MobiDB-lite"/>
    </source>
</evidence>
<dbReference type="STRING" id="1416778.SAMN05443633_11262"/>
<dbReference type="AlphaFoldDB" id="A0A1M5I9T4"/>
<reference evidence="3" key="1">
    <citation type="submission" date="2016-11" db="EMBL/GenBank/DDBJ databases">
        <authorList>
            <person name="Varghese N."/>
            <person name="Submissions S."/>
        </authorList>
    </citation>
    <scope>NUCLEOTIDE SEQUENCE [LARGE SCALE GENOMIC DNA]</scope>
    <source>
        <strain evidence="3">DSM 27619</strain>
    </source>
</reference>
<feature type="compositionally biased region" description="Polar residues" evidence="1">
    <location>
        <begin position="1"/>
        <end position="13"/>
    </location>
</feature>
<protein>
    <submittedName>
        <fullName evidence="2">Uncharacterized protein</fullName>
    </submittedName>
</protein>
<gene>
    <name evidence="2" type="ORF">SAMN05443633_11262</name>
</gene>
<name>A0A1M5I9T4_9FLAO</name>
<evidence type="ECO:0000313" key="3">
    <source>
        <dbReference type="Proteomes" id="UP000184518"/>
    </source>
</evidence>
<accession>A0A1M5I9T4</accession>
<dbReference type="Proteomes" id="UP000184518">
    <property type="component" value="Unassembled WGS sequence"/>
</dbReference>
<dbReference type="OrthoDB" id="917674at2"/>
<evidence type="ECO:0000313" key="2">
    <source>
        <dbReference type="EMBL" id="SHG25134.1"/>
    </source>
</evidence>
<keyword evidence="3" id="KW-1185">Reference proteome</keyword>
<feature type="region of interest" description="Disordered" evidence="1">
    <location>
        <begin position="1"/>
        <end position="20"/>
    </location>
</feature>
<sequence length="381" mass="44855">MSHAKQISTNSKNATRKGRATATVSVSRICEMDATSKRCGRNPKGQEKVCSPTDASNAFLKVQFYPRLQEPEIVEDCNKSKLERDFFKSLSNLSKKFELTLQDCTDIPFPYNLSESIAEVRSQMKQHKQDWKEIRLIHHENKTYFAKERRYDTGHSLYYIPVIPLYTVLQKSKSKEVGQLLLSVYAYLFQVLGVSYYRIDNCYLFSIYEMLENWILEDEEQEESLSEMNEAKEIGDLMKDLITDPNNLQQFDKRLKKLNPKDDFENQALLVANSFFELYNKFPNLRIDRNYYPLQLREESEEDQRPIMLDDYLSFCASIRGNLFDTIVDTANSEFQEYCEMDEPTRFVPIDGKKDNENFDFEDKVFNSINDLIILWQEHKL</sequence>